<dbReference type="RefSeq" id="WP_160549546.1">
    <property type="nucleotide sequence ID" value="NZ_JBHLUU010000021.1"/>
</dbReference>
<evidence type="ECO:0000256" key="1">
    <source>
        <dbReference type="SAM" id="Phobius"/>
    </source>
</evidence>
<keyword evidence="1" id="KW-1133">Transmembrane helix</keyword>
<feature type="transmembrane region" description="Helical" evidence="1">
    <location>
        <begin position="7"/>
        <end position="27"/>
    </location>
</feature>
<evidence type="ECO:0000313" key="2">
    <source>
        <dbReference type="EMBL" id="MFC0475006.1"/>
    </source>
</evidence>
<reference evidence="2 3" key="1">
    <citation type="submission" date="2024-09" db="EMBL/GenBank/DDBJ databases">
        <authorList>
            <person name="Sun Q."/>
            <person name="Mori K."/>
        </authorList>
    </citation>
    <scope>NUCLEOTIDE SEQUENCE [LARGE SCALE GENOMIC DNA]</scope>
    <source>
        <strain evidence="2 3">CGMCC 1.9126</strain>
    </source>
</reference>
<protein>
    <submittedName>
        <fullName evidence="2">Uncharacterized protein</fullName>
    </submittedName>
</protein>
<evidence type="ECO:0000313" key="3">
    <source>
        <dbReference type="Proteomes" id="UP001589738"/>
    </source>
</evidence>
<keyword evidence="1" id="KW-0812">Transmembrane</keyword>
<name>A0ABV6KT10_9BACI</name>
<proteinExistence type="predicted"/>
<dbReference type="Proteomes" id="UP001589738">
    <property type="component" value="Unassembled WGS sequence"/>
</dbReference>
<gene>
    <name evidence="2" type="ORF">ACFFHF_06925</name>
</gene>
<comment type="caution">
    <text evidence="2">The sequence shown here is derived from an EMBL/GenBank/DDBJ whole genome shotgun (WGS) entry which is preliminary data.</text>
</comment>
<organism evidence="2 3">
    <name type="scientific">Robertmurraya beringensis</name>
    <dbReference type="NCBI Taxonomy" id="641660"/>
    <lineage>
        <taxon>Bacteria</taxon>
        <taxon>Bacillati</taxon>
        <taxon>Bacillota</taxon>
        <taxon>Bacilli</taxon>
        <taxon>Bacillales</taxon>
        <taxon>Bacillaceae</taxon>
        <taxon>Robertmurraya</taxon>
    </lineage>
</organism>
<keyword evidence="1" id="KW-0472">Membrane</keyword>
<dbReference type="EMBL" id="JBHLUU010000021">
    <property type="protein sequence ID" value="MFC0475006.1"/>
    <property type="molecule type" value="Genomic_DNA"/>
</dbReference>
<keyword evidence="3" id="KW-1185">Reference proteome</keyword>
<accession>A0ABV6KT10</accession>
<feature type="transmembrane region" description="Helical" evidence="1">
    <location>
        <begin position="33"/>
        <end position="55"/>
    </location>
</feature>
<sequence length="65" mass="7088">MDKKTKLIIGLIGSLIICLFGVYRLAIETASTVNSLLIPIVFSVTGFIGFVGNLVKLKKLNTDIY</sequence>